<dbReference type="InterPro" id="IPR001119">
    <property type="entry name" value="SLH_dom"/>
</dbReference>
<evidence type="ECO:0000313" key="3">
    <source>
        <dbReference type="EMBL" id="MUG69529.1"/>
    </source>
</evidence>
<sequence length="375" mass="40918">MKKRTIGLTTAVSLAVMTGFTFQATTGQTAVASVISKPTIKLTDIQNHWGKEAIEGAIHTGYVDGYEDGTFRPDQNVSRAEFLKMTATALKLKVGAIEEGNNWHTAYVKAAEEAGILHEGDFKAGNIGTTISRIEMAKIALRASDKELQKKEYSLTESTAMYNSVKKGLIQGLGNGELAPAAATTRAQSVTIIDRILGVSASKELPVDKAALSVAEVEMTGSNVKSFFNIDPRMIGSTWFLDTGVKAELQQLIIADQNDPADPFMHLVDISEWWPPKANKAKDVIVLAKFKVTIEDTAPKGIILYANQHFMLGDTTGIIRVRPEYKLAGAMEYDKPGVYSGYVAYSLEKLPNVRDRIMFTIAGKNYFLAAKEGEK</sequence>
<evidence type="ECO:0000256" key="1">
    <source>
        <dbReference type="SAM" id="SignalP"/>
    </source>
</evidence>
<feature type="chain" id="PRO_5038709640" description="SLH domain-containing protein" evidence="1">
    <location>
        <begin position="24"/>
        <end position="375"/>
    </location>
</feature>
<dbReference type="RefSeq" id="WP_155613900.1">
    <property type="nucleotide sequence ID" value="NZ_WNZX01000001.1"/>
</dbReference>
<organism evidence="3 4">
    <name type="scientific">Paenibacillus validus</name>
    <dbReference type="NCBI Taxonomy" id="44253"/>
    <lineage>
        <taxon>Bacteria</taxon>
        <taxon>Bacillati</taxon>
        <taxon>Bacillota</taxon>
        <taxon>Bacilli</taxon>
        <taxon>Bacillales</taxon>
        <taxon>Paenibacillaceae</taxon>
        <taxon>Paenibacillus</taxon>
    </lineage>
</organism>
<dbReference type="PANTHER" id="PTHR43308">
    <property type="entry name" value="OUTER MEMBRANE PROTEIN ALPHA-RELATED"/>
    <property type="match status" value="1"/>
</dbReference>
<feature type="signal peptide" evidence="1">
    <location>
        <begin position="1"/>
        <end position="23"/>
    </location>
</feature>
<keyword evidence="4" id="KW-1185">Reference proteome</keyword>
<dbReference type="PANTHER" id="PTHR43308:SF5">
    <property type="entry name" value="S-LAYER PROTEIN _ PEPTIDOGLYCAN ENDO-BETA-N-ACETYLGLUCOSAMINIDASE"/>
    <property type="match status" value="1"/>
</dbReference>
<evidence type="ECO:0000313" key="4">
    <source>
        <dbReference type="Proteomes" id="UP000450917"/>
    </source>
</evidence>
<dbReference type="InterPro" id="IPR051465">
    <property type="entry name" value="Cell_Envelope_Struct_Comp"/>
</dbReference>
<dbReference type="EMBL" id="WNZX01000001">
    <property type="protein sequence ID" value="MUG69529.1"/>
    <property type="molecule type" value="Genomic_DNA"/>
</dbReference>
<dbReference type="Pfam" id="PF00395">
    <property type="entry name" value="SLH"/>
    <property type="match status" value="2"/>
</dbReference>
<evidence type="ECO:0000259" key="2">
    <source>
        <dbReference type="PROSITE" id="PS51272"/>
    </source>
</evidence>
<comment type="caution">
    <text evidence="3">The sequence shown here is derived from an EMBL/GenBank/DDBJ whole genome shotgun (WGS) entry which is preliminary data.</text>
</comment>
<protein>
    <recommendedName>
        <fullName evidence="2">SLH domain-containing protein</fullName>
    </recommendedName>
</protein>
<reference evidence="3 4" key="1">
    <citation type="submission" date="2019-11" db="EMBL/GenBank/DDBJ databases">
        <title>Draft genome sequences of five Paenibacillus species of dairy origin.</title>
        <authorList>
            <person name="Olajide A.M."/>
            <person name="Chen S."/>
            <person name="Lapointe G."/>
        </authorList>
    </citation>
    <scope>NUCLEOTIDE SEQUENCE [LARGE SCALE GENOMIC DNA]</scope>
    <source>
        <strain evidence="3 4">2CS3</strain>
    </source>
</reference>
<dbReference type="AlphaFoldDB" id="A0A7X2Z738"/>
<dbReference type="Proteomes" id="UP000450917">
    <property type="component" value="Unassembled WGS sequence"/>
</dbReference>
<proteinExistence type="predicted"/>
<keyword evidence="1" id="KW-0732">Signal</keyword>
<feature type="domain" description="SLH" evidence="2">
    <location>
        <begin position="37"/>
        <end position="100"/>
    </location>
</feature>
<dbReference type="PROSITE" id="PS51272">
    <property type="entry name" value="SLH"/>
    <property type="match status" value="1"/>
</dbReference>
<accession>A0A7X2Z738</accession>
<name>A0A7X2Z738_9BACL</name>
<gene>
    <name evidence="3" type="ORF">GNP93_02445</name>
</gene>